<dbReference type="RefSeq" id="WP_115709672.1">
    <property type="nucleotide sequence ID" value="NZ_LT984813.1"/>
</dbReference>
<keyword evidence="2" id="KW-0456">Lyase</keyword>
<dbReference type="InterPro" id="IPR029045">
    <property type="entry name" value="ClpP/crotonase-like_dom_sf"/>
</dbReference>
<accession>A0A9Q7UU67</accession>
<organism evidence="4 5">
    <name type="scientific">Cupriavidus taiwanensis</name>
    <dbReference type="NCBI Taxonomy" id="164546"/>
    <lineage>
        <taxon>Bacteria</taxon>
        <taxon>Pseudomonadati</taxon>
        <taxon>Pseudomonadota</taxon>
        <taxon>Betaproteobacteria</taxon>
        <taxon>Burkholderiales</taxon>
        <taxon>Burkholderiaceae</taxon>
        <taxon>Cupriavidus</taxon>
    </lineage>
</organism>
<dbReference type="GO" id="GO:0006635">
    <property type="term" value="P:fatty acid beta-oxidation"/>
    <property type="evidence" value="ECO:0007669"/>
    <property type="project" value="TreeGrafter"/>
</dbReference>
<evidence type="ECO:0000256" key="1">
    <source>
        <dbReference type="ARBA" id="ARBA00005254"/>
    </source>
</evidence>
<gene>
    <name evidence="4" type="ORF">CBM2636_11764</name>
</gene>
<dbReference type="CDD" id="cd06558">
    <property type="entry name" value="crotonase-like"/>
    <property type="match status" value="1"/>
</dbReference>
<comment type="similarity">
    <text evidence="1 3">Belongs to the enoyl-CoA hydratase/isomerase family.</text>
</comment>
<proteinExistence type="inferred from homology"/>
<dbReference type="InterPro" id="IPR001753">
    <property type="entry name" value="Enoyl-CoA_hydra/iso"/>
</dbReference>
<dbReference type="Gene3D" id="3.90.226.10">
    <property type="entry name" value="2-enoyl-CoA Hydratase, Chain A, domain 1"/>
    <property type="match status" value="1"/>
</dbReference>
<protein>
    <submittedName>
        <fullName evidence="4">Enoyl-CoA hydratase</fullName>
    </submittedName>
</protein>
<dbReference type="PROSITE" id="PS00166">
    <property type="entry name" value="ENOYL_COA_HYDRATASE"/>
    <property type="match status" value="1"/>
</dbReference>
<reference evidence="4 5" key="1">
    <citation type="submission" date="2018-01" db="EMBL/GenBank/DDBJ databases">
        <authorList>
            <person name="Clerissi C."/>
        </authorList>
    </citation>
    <scope>NUCLEOTIDE SEQUENCE [LARGE SCALE GENOMIC DNA]</scope>
    <source>
        <strain evidence="4">Cupriavidus taiwanensis SWF 66322</strain>
    </source>
</reference>
<dbReference type="Gene3D" id="1.10.12.10">
    <property type="entry name" value="Lyase 2-enoyl-coa Hydratase, Chain A, domain 2"/>
    <property type="match status" value="1"/>
</dbReference>
<dbReference type="SUPFAM" id="SSF52096">
    <property type="entry name" value="ClpP/crotonase"/>
    <property type="match status" value="1"/>
</dbReference>
<dbReference type="InterPro" id="IPR014748">
    <property type="entry name" value="Enoyl-CoA_hydra_C"/>
</dbReference>
<evidence type="ECO:0000256" key="3">
    <source>
        <dbReference type="RuleBase" id="RU003707"/>
    </source>
</evidence>
<evidence type="ECO:0000256" key="2">
    <source>
        <dbReference type="ARBA" id="ARBA00023239"/>
    </source>
</evidence>
<dbReference type="GO" id="GO:0016829">
    <property type="term" value="F:lyase activity"/>
    <property type="evidence" value="ECO:0007669"/>
    <property type="project" value="UniProtKB-KW"/>
</dbReference>
<dbReference type="Proteomes" id="UP000254259">
    <property type="component" value="Chromosome CBM2636"/>
</dbReference>
<dbReference type="InterPro" id="IPR018376">
    <property type="entry name" value="Enoyl-CoA_hyd/isom_CS"/>
</dbReference>
<evidence type="ECO:0000313" key="5">
    <source>
        <dbReference type="Proteomes" id="UP000254259"/>
    </source>
</evidence>
<name>A0A9Q7UU67_9BURK</name>
<sequence length="268" mass="28338">MGEIRAETRNATRILTICNERIRNAFDEAMSVALLAAFDEAEADPRIRVVVVTGAGDLAFSSGHDLKELASGAHARSTVGEAPFVRPLTMKKPVLAAINGHCWAAGFMLALSCDLRIASNNAVFGSPGARLGILPEGGQLYRLPQLIAPTRALEMMLTATPMSAYDAASCDLVSRLVPNGEALAEAIALAEVIASRSPAVVQAVKSGFNLGLREGSVRAERYEAETARILHQGDDAREGIAAFLEKRAPRFADQPALANPLSAEHPGA</sequence>
<dbReference type="Pfam" id="PF00378">
    <property type="entry name" value="ECH_1"/>
    <property type="match status" value="1"/>
</dbReference>
<dbReference type="AlphaFoldDB" id="A0A9Q7UU67"/>
<dbReference type="PANTHER" id="PTHR11941:SF54">
    <property type="entry name" value="ENOYL-COA HYDRATASE, MITOCHONDRIAL"/>
    <property type="match status" value="1"/>
</dbReference>
<evidence type="ECO:0000313" key="4">
    <source>
        <dbReference type="EMBL" id="SPD64741.1"/>
    </source>
</evidence>
<dbReference type="PANTHER" id="PTHR11941">
    <property type="entry name" value="ENOYL-COA HYDRATASE-RELATED"/>
    <property type="match status" value="1"/>
</dbReference>
<dbReference type="EMBL" id="LT984813">
    <property type="protein sequence ID" value="SPD64741.1"/>
    <property type="molecule type" value="Genomic_DNA"/>
</dbReference>